<accession>A0ABU6J2J2</accession>
<name>A0ABU6J2J2_9BURK</name>
<dbReference type="EMBL" id="JAWIIV010000001">
    <property type="protein sequence ID" value="MEC4717765.1"/>
    <property type="molecule type" value="Genomic_DNA"/>
</dbReference>
<proteinExistence type="predicted"/>
<gene>
    <name evidence="2" type="ORF">RY831_01255</name>
</gene>
<feature type="compositionally biased region" description="Basic and acidic residues" evidence="1">
    <location>
        <begin position="76"/>
        <end position="92"/>
    </location>
</feature>
<protein>
    <submittedName>
        <fullName evidence="2">Uncharacterized protein</fullName>
    </submittedName>
</protein>
<keyword evidence="3" id="KW-1185">Reference proteome</keyword>
<comment type="caution">
    <text evidence="2">The sequence shown here is derived from an EMBL/GenBank/DDBJ whole genome shotgun (WGS) entry which is preliminary data.</text>
</comment>
<organism evidence="2 3">
    <name type="scientific">Noviherbaspirillum album</name>
    <dbReference type="NCBI Taxonomy" id="3080276"/>
    <lineage>
        <taxon>Bacteria</taxon>
        <taxon>Pseudomonadati</taxon>
        <taxon>Pseudomonadota</taxon>
        <taxon>Betaproteobacteria</taxon>
        <taxon>Burkholderiales</taxon>
        <taxon>Oxalobacteraceae</taxon>
        <taxon>Noviherbaspirillum</taxon>
    </lineage>
</organism>
<evidence type="ECO:0000313" key="2">
    <source>
        <dbReference type="EMBL" id="MEC4717765.1"/>
    </source>
</evidence>
<dbReference type="RefSeq" id="WP_326504513.1">
    <property type="nucleotide sequence ID" value="NZ_JAWIIV010000001.1"/>
</dbReference>
<evidence type="ECO:0000256" key="1">
    <source>
        <dbReference type="SAM" id="MobiDB-lite"/>
    </source>
</evidence>
<reference evidence="2 3" key="1">
    <citation type="submission" date="2023-10" db="EMBL/GenBank/DDBJ databases">
        <title>Noviherbaspirillum sp. CPCC 100848 genome assembly.</title>
        <authorList>
            <person name="Li X.Y."/>
            <person name="Fang X.M."/>
        </authorList>
    </citation>
    <scope>NUCLEOTIDE SEQUENCE [LARGE SCALE GENOMIC DNA]</scope>
    <source>
        <strain evidence="2 3">CPCC 100848</strain>
    </source>
</reference>
<dbReference type="Proteomes" id="UP001352263">
    <property type="component" value="Unassembled WGS sequence"/>
</dbReference>
<feature type="compositionally biased region" description="Basic and acidic residues" evidence="1">
    <location>
        <begin position="1"/>
        <end position="14"/>
    </location>
</feature>
<sequence length="92" mass="9370">MQTPDQKHLGEQQKKAAGLNELQGSMGGTGIENIGDQDSPAGVNTAVSSGAPIDDVGGSGMGKAAGESDIDAEAQPAEKRAVDVQDRRDQAH</sequence>
<evidence type="ECO:0000313" key="3">
    <source>
        <dbReference type="Proteomes" id="UP001352263"/>
    </source>
</evidence>
<feature type="region of interest" description="Disordered" evidence="1">
    <location>
        <begin position="1"/>
        <end position="92"/>
    </location>
</feature>